<gene>
    <name evidence="1" type="ORF">DW2_14400</name>
</gene>
<evidence type="ECO:0000313" key="1">
    <source>
        <dbReference type="EMBL" id="KFE34199.1"/>
    </source>
</evidence>
<organism evidence="1 2">
    <name type="scientific">Thioclava atlantica</name>
    <dbReference type="NCBI Taxonomy" id="1317124"/>
    <lineage>
        <taxon>Bacteria</taxon>
        <taxon>Pseudomonadati</taxon>
        <taxon>Pseudomonadota</taxon>
        <taxon>Alphaproteobacteria</taxon>
        <taxon>Rhodobacterales</taxon>
        <taxon>Paracoccaceae</taxon>
        <taxon>Thioclava</taxon>
    </lineage>
</organism>
<reference evidence="1 2" key="2">
    <citation type="journal article" date="2015" name="Antonie Van Leeuwenhoek">
        <title>Thioclava indica sp. nov., isolated from surface seawater of the Indian Ocean.</title>
        <authorList>
            <person name="Liu Y."/>
            <person name="Lai Q."/>
            <person name="Du J."/>
            <person name="Xu H."/>
            <person name="Jiang L."/>
            <person name="Shao Z."/>
        </authorList>
    </citation>
    <scope>NUCLEOTIDE SEQUENCE [LARGE SCALE GENOMIC DNA]</scope>
    <source>
        <strain evidence="1 2">13D2W-2</strain>
    </source>
</reference>
<dbReference type="EMBL" id="AQRC01000012">
    <property type="protein sequence ID" value="KFE34199.1"/>
    <property type="molecule type" value="Genomic_DNA"/>
</dbReference>
<dbReference type="AlphaFoldDB" id="A0A085TU02"/>
<protein>
    <submittedName>
        <fullName evidence="1">Uncharacterized protein</fullName>
    </submittedName>
</protein>
<keyword evidence="2" id="KW-1185">Reference proteome</keyword>
<name>A0A085TU02_9RHOB</name>
<proteinExistence type="predicted"/>
<accession>A0A085TU02</accession>
<reference evidence="2" key="1">
    <citation type="submission" date="2013-04" db="EMBL/GenBank/DDBJ databases">
        <title>Thioclava sp. 13D2W-2 Genome Sequencing.</title>
        <authorList>
            <person name="Lai Q."/>
            <person name="Li G."/>
            <person name="Shao Z."/>
        </authorList>
    </citation>
    <scope>NUCLEOTIDE SEQUENCE [LARGE SCALE GENOMIC DNA]</scope>
    <source>
        <strain evidence="2">13D2W-2</strain>
    </source>
</reference>
<evidence type="ECO:0000313" key="2">
    <source>
        <dbReference type="Proteomes" id="UP000028607"/>
    </source>
</evidence>
<comment type="caution">
    <text evidence="1">The sequence shown here is derived from an EMBL/GenBank/DDBJ whole genome shotgun (WGS) entry which is preliminary data.</text>
</comment>
<dbReference type="PATRIC" id="fig|1317124.6.peg.2896"/>
<dbReference type="Proteomes" id="UP000028607">
    <property type="component" value="Unassembled WGS sequence"/>
</dbReference>
<sequence length="107" mass="10974">MYGSAAQSGANAKAMGYPSGYAGASAAQYQRLIGTTVLSAESLPLGTIVGIRPQKNGPPLVILSVNPALGMKQDNVTMRMRLGEEHAGSAIKLTIPVGAFAQLFPAS</sequence>